<dbReference type="AlphaFoldDB" id="A0A0F8YYM4"/>
<gene>
    <name evidence="1" type="ORF">LCGC14_3037310</name>
</gene>
<feature type="non-terminal residue" evidence="1">
    <location>
        <position position="1"/>
    </location>
</feature>
<name>A0A0F8YYM4_9ZZZZ</name>
<accession>A0A0F8YYM4</accession>
<protein>
    <submittedName>
        <fullName evidence="1">Uncharacterized protein</fullName>
    </submittedName>
</protein>
<sequence length="116" mass="13485">RRVFKRACLELWGIYVTINEKPSMGVIAYGMGEIATEKLREKISRGEIELFPPDPKVEEPKPSRAKVMANVVEKRAAHAMTMHRRALTRLKRSKTIEAKWRTKVRYYERQAAQKAT</sequence>
<reference evidence="1" key="1">
    <citation type="journal article" date="2015" name="Nature">
        <title>Complex archaea that bridge the gap between prokaryotes and eukaryotes.</title>
        <authorList>
            <person name="Spang A."/>
            <person name="Saw J.H."/>
            <person name="Jorgensen S.L."/>
            <person name="Zaremba-Niedzwiedzka K."/>
            <person name="Martijn J."/>
            <person name="Lind A.E."/>
            <person name="van Eijk R."/>
            <person name="Schleper C."/>
            <person name="Guy L."/>
            <person name="Ettema T.J."/>
        </authorList>
    </citation>
    <scope>NUCLEOTIDE SEQUENCE</scope>
</reference>
<organism evidence="1">
    <name type="scientific">marine sediment metagenome</name>
    <dbReference type="NCBI Taxonomy" id="412755"/>
    <lineage>
        <taxon>unclassified sequences</taxon>
        <taxon>metagenomes</taxon>
        <taxon>ecological metagenomes</taxon>
    </lineage>
</organism>
<evidence type="ECO:0000313" key="1">
    <source>
        <dbReference type="EMBL" id="KKK59149.1"/>
    </source>
</evidence>
<proteinExistence type="predicted"/>
<comment type="caution">
    <text evidence="1">The sequence shown here is derived from an EMBL/GenBank/DDBJ whole genome shotgun (WGS) entry which is preliminary data.</text>
</comment>
<dbReference type="EMBL" id="LAZR01063623">
    <property type="protein sequence ID" value="KKK59149.1"/>
    <property type="molecule type" value="Genomic_DNA"/>
</dbReference>